<sequence>MSFLKKHDQTPRHPAFGMADLALAREMFWQNVTREMLTSLAMQRAKLASKAEAIRHEMEAKGEDPGELDHLPGFDGRVAIVTKIGERIPIADITPLFACSIGSTTRERALSEDVQCTVFQIRTPTGEVYTFPVHEIRGLHALTEEAMQALHEEAAGEAGIGGLSGVPFGFAAFTSLAHEFEAEELDALETEAEDDAESE</sequence>
<organism evidence="1">
    <name type="scientific">hydrothermal vent metagenome</name>
    <dbReference type="NCBI Taxonomy" id="652676"/>
    <lineage>
        <taxon>unclassified sequences</taxon>
        <taxon>metagenomes</taxon>
        <taxon>ecological metagenomes</taxon>
    </lineage>
</organism>
<gene>
    <name evidence="1" type="ORF">MNBD_PLANCTO03-648</name>
</gene>
<accession>A0A3B1E0M3</accession>
<name>A0A3B1E0M3_9ZZZZ</name>
<protein>
    <submittedName>
        <fullName evidence="1">Uncharacterized protein</fullName>
    </submittedName>
</protein>
<dbReference type="EMBL" id="UOGK01000686">
    <property type="protein sequence ID" value="VAX42418.1"/>
    <property type="molecule type" value="Genomic_DNA"/>
</dbReference>
<evidence type="ECO:0000313" key="1">
    <source>
        <dbReference type="EMBL" id="VAX42418.1"/>
    </source>
</evidence>
<reference evidence="1" key="1">
    <citation type="submission" date="2018-06" db="EMBL/GenBank/DDBJ databases">
        <authorList>
            <person name="Zhirakovskaya E."/>
        </authorList>
    </citation>
    <scope>NUCLEOTIDE SEQUENCE</scope>
</reference>
<proteinExistence type="predicted"/>
<dbReference type="AlphaFoldDB" id="A0A3B1E0M3"/>